<dbReference type="Proteomes" id="UP001341840">
    <property type="component" value="Unassembled WGS sequence"/>
</dbReference>
<feature type="region of interest" description="Disordered" evidence="1">
    <location>
        <begin position="37"/>
        <end position="141"/>
    </location>
</feature>
<accession>A0ABU6YCQ2</accession>
<evidence type="ECO:0000256" key="1">
    <source>
        <dbReference type="SAM" id="MobiDB-lite"/>
    </source>
</evidence>
<keyword evidence="3" id="KW-1185">Reference proteome</keyword>
<comment type="caution">
    <text evidence="2">The sequence shown here is derived from an EMBL/GenBank/DDBJ whole genome shotgun (WGS) entry which is preliminary data.</text>
</comment>
<feature type="non-terminal residue" evidence="2">
    <location>
        <position position="1"/>
    </location>
</feature>
<proteinExistence type="predicted"/>
<evidence type="ECO:0000313" key="2">
    <source>
        <dbReference type="EMBL" id="MED6208195.1"/>
    </source>
</evidence>
<reference evidence="2 3" key="1">
    <citation type="journal article" date="2023" name="Plants (Basel)">
        <title>Bridging the Gap: Combining Genomics and Transcriptomics Approaches to Understand Stylosanthes scabra, an Orphan Legume from the Brazilian Caatinga.</title>
        <authorList>
            <person name="Ferreira-Neto J.R.C."/>
            <person name="da Silva M.D."/>
            <person name="Binneck E."/>
            <person name="de Melo N.F."/>
            <person name="da Silva R.H."/>
            <person name="de Melo A.L.T.M."/>
            <person name="Pandolfi V."/>
            <person name="Bustamante F.O."/>
            <person name="Brasileiro-Vidal A.C."/>
            <person name="Benko-Iseppon A.M."/>
        </authorList>
    </citation>
    <scope>NUCLEOTIDE SEQUENCE [LARGE SCALE GENOMIC DNA]</scope>
    <source>
        <tissue evidence="2">Leaves</tissue>
    </source>
</reference>
<evidence type="ECO:0000313" key="3">
    <source>
        <dbReference type="Proteomes" id="UP001341840"/>
    </source>
</evidence>
<dbReference type="EMBL" id="JASCZI010241902">
    <property type="protein sequence ID" value="MED6208195.1"/>
    <property type="molecule type" value="Genomic_DNA"/>
</dbReference>
<name>A0ABU6YCQ2_9FABA</name>
<gene>
    <name evidence="2" type="ORF">PIB30_042852</name>
</gene>
<feature type="compositionally biased region" description="Basic residues" evidence="1">
    <location>
        <begin position="127"/>
        <end position="141"/>
    </location>
</feature>
<feature type="compositionally biased region" description="Polar residues" evidence="1">
    <location>
        <begin position="70"/>
        <end position="96"/>
    </location>
</feature>
<feature type="compositionally biased region" description="Low complexity" evidence="1">
    <location>
        <begin position="46"/>
        <end position="61"/>
    </location>
</feature>
<protein>
    <submittedName>
        <fullName evidence="2">Uncharacterized protein</fullName>
    </submittedName>
</protein>
<sequence>RRYMRNRERTVVKPYPVTDIVGLRDIVVEKTLTRKGKIGDSRAACSSPLTDSTTSSATSQSKWDRMVTLMKTSTPMKQIPNISGSTILRLSSNSTLEEPAESRNWDVTPSPQRLSVLSILAPDRSHKQPKSSTPRHHSTHA</sequence>
<feature type="compositionally biased region" description="Polar residues" evidence="1">
    <location>
        <begin position="105"/>
        <end position="115"/>
    </location>
</feature>
<organism evidence="2 3">
    <name type="scientific">Stylosanthes scabra</name>
    <dbReference type="NCBI Taxonomy" id="79078"/>
    <lineage>
        <taxon>Eukaryota</taxon>
        <taxon>Viridiplantae</taxon>
        <taxon>Streptophyta</taxon>
        <taxon>Embryophyta</taxon>
        <taxon>Tracheophyta</taxon>
        <taxon>Spermatophyta</taxon>
        <taxon>Magnoliopsida</taxon>
        <taxon>eudicotyledons</taxon>
        <taxon>Gunneridae</taxon>
        <taxon>Pentapetalae</taxon>
        <taxon>rosids</taxon>
        <taxon>fabids</taxon>
        <taxon>Fabales</taxon>
        <taxon>Fabaceae</taxon>
        <taxon>Papilionoideae</taxon>
        <taxon>50 kb inversion clade</taxon>
        <taxon>dalbergioids sensu lato</taxon>
        <taxon>Dalbergieae</taxon>
        <taxon>Pterocarpus clade</taxon>
        <taxon>Stylosanthes</taxon>
    </lineage>
</organism>